<reference evidence="2 3" key="1">
    <citation type="journal article" date="2013" name="Genome Announc.">
        <title>Draft Genome Sequence of the Methanotrophic Gammaproteobacterium Methyloglobulus morosus DSM 22980 Strain KoM1.</title>
        <authorList>
            <person name="Poehlein A."/>
            <person name="Deutzmann J.S."/>
            <person name="Daniel R."/>
            <person name="Simeonova D.D."/>
        </authorList>
    </citation>
    <scope>NUCLEOTIDE SEQUENCE [LARGE SCALE GENOMIC DNA]</scope>
    <source>
        <strain evidence="2 3">KoM1</strain>
    </source>
</reference>
<proteinExistence type="predicted"/>
<organism evidence="2 3">
    <name type="scientific">Methyloglobulus morosus KoM1</name>
    <dbReference type="NCBI Taxonomy" id="1116472"/>
    <lineage>
        <taxon>Bacteria</taxon>
        <taxon>Pseudomonadati</taxon>
        <taxon>Pseudomonadota</taxon>
        <taxon>Gammaproteobacteria</taxon>
        <taxon>Methylococcales</taxon>
        <taxon>Methylococcaceae</taxon>
        <taxon>Methyloglobulus</taxon>
    </lineage>
</organism>
<evidence type="ECO:0000313" key="2">
    <source>
        <dbReference type="EMBL" id="ESS72582.1"/>
    </source>
</evidence>
<dbReference type="AlphaFoldDB" id="V5C2A8"/>
<dbReference type="EMBL" id="AYLO01000051">
    <property type="protein sequence ID" value="ESS72582.1"/>
    <property type="molecule type" value="Genomic_DNA"/>
</dbReference>
<dbReference type="RefSeq" id="WP_023494379.1">
    <property type="nucleotide sequence ID" value="NZ_AYLO01000051.1"/>
</dbReference>
<name>V5C2A8_9GAMM</name>
<gene>
    <name evidence="2" type="ORF">MGMO_53c00410</name>
</gene>
<evidence type="ECO:0000313" key="3">
    <source>
        <dbReference type="Proteomes" id="UP000017842"/>
    </source>
</evidence>
<keyword evidence="3" id="KW-1185">Reference proteome</keyword>
<comment type="caution">
    <text evidence="2">The sequence shown here is derived from an EMBL/GenBank/DDBJ whole genome shotgun (WGS) entry which is preliminary data.</text>
</comment>
<evidence type="ECO:0000256" key="1">
    <source>
        <dbReference type="SAM" id="MobiDB-lite"/>
    </source>
</evidence>
<feature type="region of interest" description="Disordered" evidence="1">
    <location>
        <begin position="1"/>
        <end position="52"/>
    </location>
</feature>
<accession>V5C2A8</accession>
<dbReference type="Proteomes" id="UP000017842">
    <property type="component" value="Unassembled WGS sequence"/>
</dbReference>
<feature type="compositionally biased region" description="Basic and acidic residues" evidence="1">
    <location>
        <begin position="24"/>
        <end position="49"/>
    </location>
</feature>
<sequence length="76" mass="8960">MNLNVTDLRKKRRRSPKNQMPEGKNIKSERRKTSDRRILQAKPVDKGENAQRIWLTPGERTLIEDLYLLEDGEKAE</sequence>
<protein>
    <submittedName>
        <fullName evidence="2">Uncharacterized protein</fullName>
    </submittedName>
</protein>